<evidence type="ECO:0000256" key="4">
    <source>
        <dbReference type="ARBA" id="ARBA00022741"/>
    </source>
</evidence>
<evidence type="ECO:0000256" key="6">
    <source>
        <dbReference type="ARBA" id="ARBA00022840"/>
    </source>
</evidence>
<dbReference type="AlphaFoldDB" id="A0A2Z4Y3H3"/>
<organism evidence="10 11">
    <name type="scientific">Sumerlaea chitinivorans</name>
    <dbReference type="NCBI Taxonomy" id="2250252"/>
    <lineage>
        <taxon>Bacteria</taxon>
        <taxon>Candidatus Sumerlaeota</taxon>
        <taxon>Candidatus Sumerlaeia</taxon>
        <taxon>Candidatus Sumerlaeales</taxon>
        <taxon>Candidatus Sumerlaeaceae</taxon>
        <taxon>Candidatus Sumerlaea</taxon>
    </lineage>
</organism>
<accession>A0A2Z4Y3H3</accession>
<dbReference type="Gene3D" id="3.30.70.890">
    <property type="entry name" value="GHMP kinase, C-terminal domain"/>
    <property type="match status" value="1"/>
</dbReference>
<keyword evidence="2" id="KW-0808">Transferase</keyword>
<keyword evidence="5 10" id="KW-0418">Kinase</keyword>
<dbReference type="PIRSF" id="PIRSF000676">
    <property type="entry name" value="Homoser_kin"/>
    <property type="match status" value="1"/>
</dbReference>
<keyword evidence="4" id="KW-0547">Nucleotide-binding</keyword>
<dbReference type="PANTHER" id="PTHR20861:SF1">
    <property type="entry name" value="HOMOSERINE KINASE"/>
    <property type="match status" value="1"/>
</dbReference>
<evidence type="ECO:0000313" key="10">
    <source>
        <dbReference type="EMBL" id="AXA35476.1"/>
    </source>
</evidence>
<name>A0A2Z4Y3H3_SUMC1</name>
<evidence type="ECO:0000256" key="5">
    <source>
        <dbReference type="ARBA" id="ARBA00022777"/>
    </source>
</evidence>
<evidence type="ECO:0000256" key="3">
    <source>
        <dbReference type="ARBA" id="ARBA00022697"/>
    </source>
</evidence>
<gene>
    <name evidence="10" type="ORF">BRCON_0699</name>
</gene>
<dbReference type="NCBIfam" id="TIGR00191">
    <property type="entry name" value="thrB"/>
    <property type="match status" value="1"/>
</dbReference>
<dbReference type="EMBL" id="CP030759">
    <property type="protein sequence ID" value="AXA35476.1"/>
    <property type="molecule type" value="Genomic_DNA"/>
</dbReference>
<feature type="domain" description="GHMP kinase N-terminal" evidence="8">
    <location>
        <begin position="37"/>
        <end position="119"/>
    </location>
</feature>
<evidence type="ECO:0000256" key="7">
    <source>
        <dbReference type="NCBIfam" id="TIGR00191"/>
    </source>
</evidence>
<dbReference type="InterPro" id="IPR013750">
    <property type="entry name" value="GHMP_kinase_C_dom"/>
</dbReference>
<dbReference type="Pfam" id="PF08544">
    <property type="entry name" value="GHMP_kinases_C"/>
    <property type="match status" value="1"/>
</dbReference>
<dbReference type="GO" id="GO:0009088">
    <property type="term" value="P:threonine biosynthetic process"/>
    <property type="evidence" value="ECO:0007669"/>
    <property type="project" value="UniProtKB-UniRule"/>
</dbReference>
<dbReference type="InterPro" id="IPR020568">
    <property type="entry name" value="Ribosomal_Su5_D2-typ_SF"/>
</dbReference>
<dbReference type="PANTHER" id="PTHR20861">
    <property type="entry name" value="HOMOSERINE/4-DIPHOSPHOCYTIDYL-2-C-METHYL-D-ERYTHRITOL KINASE"/>
    <property type="match status" value="1"/>
</dbReference>
<keyword evidence="3" id="KW-0791">Threonine biosynthesis</keyword>
<evidence type="ECO:0000256" key="2">
    <source>
        <dbReference type="ARBA" id="ARBA00022679"/>
    </source>
</evidence>
<dbReference type="Pfam" id="PF00288">
    <property type="entry name" value="GHMP_kinases_N"/>
    <property type="match status" value="1"/>
</dbReference>
<dbReference type="InterPro" id="IPR014721">
    <property type="entry name" value="Ribsml_uS5_D2-typ_fold_subgr"/>
</dbReference>
<dbReference type="InterPro" id="IPR036554">
    <property type="entry name" value="GHMP_kinase_C_sf"/>
</dbReference>
<reference evidence="10 11" key="1">
    <citation type="submission" date="2018-05" db="EMBL/GenBank/DDBJ databases">
        <title>A metagenomic window into the 2 km-deep terrestrial subsurface aquifer revealed taxonomically and functionally diverse microbial community comprising novel uncultured bacterial lineages.</title>
        <authorList>
            <person name="Kadnikov V.V."/>
            <person name="Mardanov A.V."/>
            <person name="Beletsky A.V."/>
            <person name="Banks D."/>
            <person name="Pimenov N.V."/>
            <person name="Frank Y.A."/>
            <person name="Karnachuk O.V."/>
            <person name="Ravin N.V."/>
        </authorList>
    </citation>
    <scope>NUCLEOTIDE SEQUENCE [LARGE SCALE GENOMIC DNA]</scope>
    <source>
        <strain evidence="10">BY</strain>
    </source>
</reference>
<sequence>MALQLYNEFVLSIGGDTPLEVNVQGEDTEGIPLDGNNLVCRAMGRIFQIAGVEPEAMRLDITLHTPLARGLGSSASAIVGGMGVANAILGYPLSEEELLAEMIEMEGHPDNVVACFYGGLTASLVAEGKVIVRRYEPAETLRCVLVIPDYPIPTREARRVLPRKIAIKDAVFNISRIPFLLDMLRTGDLRLLDIVMDDRVHQPYRRSLIPDYDVIEAEAKRVGGAGVCISGAGPTLLIITDVASGQEVRAALEKALLPLPRKYSVQLVAPDLSGMTELEG</sequence>
<dbReference type="Gene3D" id="3.30.230.10">
    <property type="match status" value="1"/>
</dbReference>
<dbReference type="GO" id="GO:0004413">
    <property type="term" value="F:homoserine kinase activity"/>
    <property type="evidence" value="ECO:0007669"/>
    <property type="project" value="UniProtKB-UniRule"/>
</dbReference>
<dbReference type="SUPFAM" id="SSF55060">
    <property type="entry name" value="GHMP Kinase, C-terminal domain"/>
    <property type="match status" value="1"/>
</dbReference>
<dbReference type="SUPFAM" id="SSF54211">
    <property type="entry name" value="Ribosomal protein S5 domain 2-like"/>
    <property type="match status" value="1"/>
</dbReference>
<feature type="domain" description="GHMP kinase C-terminal" evidence="9">
    <location>
        <begin position="184"/>
        <end position="255"/>
    </location>
</feature>
<keyword evidence="6" id="KW-0067">ATP-binding</keyword>
<evidence type="ECO:0000256" key="1">
    <source>
        <dbReference type="ARBA" id="ARBA00022605"/>
    </source>
</evidence>
<dbReference type="KEGG" id="schv:BRCON_0699"/>
<evidence type="ECO:0000259" key="9">
    <source>
        <dbReference type="Pfam" id="PF08544"/>
    </source>
</evidence>
<dbReference type="InterPro" id="IPR006204">
    <property type="entry name" value="GHMP_kinase_N_dom"/>
</dbReference>
<dbReference type="Proteomes" id="UP000262583">
    <property type="component" value="Chromosome"/>
</dbReference>
<dbReference type="InterPro" id="IPR000870">
    <property type="entry name" value="Homoserine_kinase"/>
</dbReference>
<dbReference type="PRINTS" id="PR00958">
    <property type="entry name" value="HOMSERKINASE"/>
</dbReference>
<dbReference type="GO" id="GO:0005524">
    <property type="term" value="F:ATP binding"/>
    <property type="evidence" value="ECO:0007669"/>
    <property type="project" value="UniProtKB-KW"/>
</dbReference>
<dbReference type="EC" id="2.7.1.39" evidence="7"/>
<proteinExistence type="predicted"/>
<protein>
    <recommendedName>
        <fullName evidence="7">Homoserine kinase</fullName>
        <ecNumber evidence="7">2.7.1.39</ecNumber>
    </recommendedName>
</protein>
<keyword evidence="1" id="KW-0028">Amino-acid biosynthesis</keyword>
<evidence type="ECO:0000259" key="8">
    <source>
        <dbReference type="Pfam" id="PF00288"/>
    </source>
</evidence>
<evidence type="ECO:0000313" key="11">
    <source>
        <dbReference type="Proteomes" id="UP000262583"/>
    </source>
</evidence>